<keyword evidence="10" id="KW-1185">Reference proteome</keyword>
<reference evidence="9 10" key="1">
    <citation type="submission" date="2022-10" db="EMBL/GenBank/DDBJ databases">
        <title>Comparative genomic analysis of Cohnella hashimotonis sp. nov., isolated from the International Space Station.</title>
        <authorList>
            <person name="Simpson A."/>
            <person name="Venkateswaran K."/>
        </authorList>
    </citation>
    <scope>NUCLEOTIDE SEQUENCE [LARGE SCALE GENOMIC DNA]</scope>
    <source>
        <strain evidence="9 10">DSM 18997</strain>
    </source>
</reference>
<evidence type="ECO:0000256" key="4">
    <source>
        <dbReference type="ARBA" id="ARBA00022692"/>
    </source>
</evidence>
<gene>
    <name evidence="9" type="primary">mreD</name>
    <name evidence="9" type="ORF">OMP38_04520</name>
</gene>
<feature type="transmembrane region" description="Helical" evidence="8">
    <location>
        <begin position="102"/>
        <end position="124"/>
    </location>
</feature>
<evidence type="ECO:0000256" key="6">
    <source>
        <dbReference type="ARBA" id="ARBA00022989"/>
    </source>
</evidence>
<feature type="transmembrane region" description="Helical" evidence="8">
    <location>
        <begin position="136"/>
        <end position="158"/>
    </location>
</feature>
<feature type="transmembrane region" description="Helical" evidence="8">
    <location>
        <begin position="79"/>
        <end position="95"/>
    </location>
</feature>
<comment type="caution">
    <text evidence="9">The sequence shown here is derived from an EMBL/GenBank/DDBJ whole genome shotgun (WGS) entry which is preliminary data.</text>
</comment>
<dbReference type="InterPro" id="IPR007227">
    <property type="entry name" value="Cell_shape_determining_MreD"/>
</dbReference>
<dbReference type="AlphaFoldDB" id="A0A9X4KDU1"/>
<dbReference type="GO" id="GO:0008360">
    <property type="term" value="P:regulation of cell shape"/>
    <property type="evidence" value="ECO:0007669"/>
    <property type="project" value="UniProtKB-KW"/>
</dbReference>
<keyword evidence="7 8" id="KW-0472">Membrane</keyword>
<feature type="transmembrane region" description="Helical" evidence="8">
    <location>
        <begin position="31"/>
        <end position="50"/>
    </location>
</feature>
<evidence type="ECO:0000256" key="7">
    <source>
        <dbReference type="ARBA" id="ARBA00023136"/>
    </source>
</evidence>
<evidence type="ECO:0000256" key="3">
    <source>
        <dbReference type="ARBA" id="ARBA00022475"/>
    </source>
</evidence>
<evidence type="ECO:0000313" key="9">
    <source>
        <dbReference type="EMBL" id="MDG0790196.1"/>
    </source>
</evidence>
<evidence type="ECO:0000256" key="1">
    <source>
        <dbReference type="ARBA" id="ARBA00004651"/>
    </source>
</evidence>
<comment type="similarity">
    <text evidence="2">Belongs to the MreD family.</text>
</comment>
<dbReference type="EMBL" id="JAPDHZ010000002">
    <property type="protein sequence ID" value="MDG0790196.1"/>
    <property type="molecule type" value="Genomic_DNA"/>
</dbReference>
<dbReference type="NCBIfam" id="TIGR03426">
    <property type="entry name" value="shape_MreD"/>
    <property type="match status" value="1"/>
</dbReference>
<evidence type="ECO:0000256" key="8">
    <source>
        <dbReference type="SAM" id="Phobius"/>
    </source>
</evidence>
<keyword evidence="5" id="KW-0133">Cell shape</keyword>
<proteinExistence type="inferred from homology"/>
<dbReference type="Proteomes" id="UP001153387">
    <property type="component" value="Unassembled WGS sequence"/>
</dbReference>
<keyword evidence="4 8" id="KW-0812">Transmembrane</keyword>
<dbReference type="Pfam" id="PF04093">
    <property type="entry name" value="MreD"/>
    <property type="match status" value="1"/>
</dbReference>
<dbReference type="RefSeq" id="WP_277564056.1">
    <property type="nucleotide sequence ID" value="NZ_JAPDHZ010000002.1"/>
</dbReference>
<sequence>MTKIRMNRAIVATLVLLLIQTSILPWLVPSAWSGRLLLHLPFVMTVFVALLGGRHRAFLFGLGFGLVEDMLFYGHMIGAYAFGMALIGYLIGLAFERKLSTLAFVLLLTGVGSGLLDMLVYLIYKLFSLTHLSASFVFYWQVLPTLLLHMLVALALYLPARRFLVRQVVSQSEGTEGN</sequence>
<dbReference type="GO" id="GO:0005886">
    <property type="term" value="C:plasma membrane"/>
    <property type="evidence" value="ECO:0007669"/>
    <property type="project" value="UniProtKB-SubCell"/>
</dbReference>
<evidence type="ECO:0000256" key="2">
    <source>
        <dbReference type="ARBA" id="ARBA00007776"/>
    </source>
</evidence>
<evidence type="ECO:0000256" key="5">
    <source>
        <dbReference type="ARBA" id="ARBA00022960"/>
    </source>
</evidence>
<keyword evidence="3" id="KW-1003">Cell membrane</keyword>
<organism evidence="9 10">
    <name type="scientific">Cohnella ginsengisoli</name>
    <dbReference type="NCBI Taxonomy" id="425004"/>
    <lineage>
        <taxon>Bacteria</taxon>
        <taxon>Bacillati</taxon>
        <taxon>Bacillota</taxon>
        <taxon>Bacilli</taxon>
        <taxon>Bacillales</taxon>
        <taxon>Paenibacillaceae</taxon>
        <taxon>Cohnella</taxon>
    </lineage>
</organism>
<keyword evidence="6 8" id="KW-1133">Transmembrane helix</keyword>
<accession>A0A9X4KDU1</accession>
<name>A0A9X4KDU1_9BACL</name>
<protein>
    <submittedName>
        <fullName evidence="9">Rod shape-determining protein MreD</fullName>
    </submittedName>
</protein>
<comment type="subcellular location">
    <subcellularLocation>
        <location evidence="1">Cell membrane</location>
        <topology evidence="1">Multi-pass membrane protein</topology>
    </subcellularLocation>
</comment>
<evidence type="ECO:0000313" key="10">
    <source>
        <dbReference type="Proteomes" id="UP001153387"/>
    </source>
</evidence>